<feature type="region of interest" description="Disordered" evidence="1">
    <location>
        <begin position="1"/>
        <end position="46"/>
    </location>
</feature>
<sequence length="466" mass="51347">MADRHPKTQLSVDSGESPLRNAGSTFAAVSEAQPAEQTTGSARRPSPRLPLEIVRAILRPRTRNSPFPDLDERKQLLSCSLVSSLWATAATEALWERVRYHNPFRFERFVAASWARAGAAGRVRYLRLNIKERGWTPQRLDAAISLVGQMVGLRTLYLTLDWGEDWSVQGELVSAALTRCPELVALSLGCGNDLRLGLEMPHEVLLNDAEAAAIARGFARLQRLDLRDSPGSQSQFGTFINRVGSALQNQVPSSTSSTNATIADEVSSMDDLQVPYDLLGSEFIAGLAFRTIRELVLKELPENALSDAFRALEAHPPLISLSLVGTRNLPFDLLAQFLASNGAELRVLDISCTFPDLDVLAAANIQAPRLEELVIRSHRPKRALSVANVAFLEKLKETNPRLCRAVFLNPRDLIVTSPGDMIRIPHGGTAIFVPRQARALLDGLDLDFSHAKSDSMLSVDFEHFMW</sequence>
<gene>
    <name evidence="2" type="ORF">BDK51DRAFT_44461</name>
</gene>
<proteinExistence type="predicted"/>
<dbReference type="InterPro" id="IPR032675">
    <property type="entry name" value="LRR_dom_sf"/>
</dbReference>
<reference evidence="3" key="1">
    <citation type="journal article" date="2018" name="Nat. Microbiol.">
        <title>Leveraging single-cell genomics to expand the fungal tree of life.</title>
        <authorList>
            <person name="Ahrendt S.R."/>
            <person name="Quandt C.A."/>
            <person name="Ciobanu D."/>
            <person name="Clum A."/>
            <person name="Salamov A."/>
            <person name="Andreopoulos B."/>
            <person name="Cheng J.F."/>
            <person name="Woyke T."/>
            <person name="Pelin A."/>
            <person name="Henrissat B."/>
            <person name="Reynolds N.K."/>
            <person name="Benny G.L."/>
            <person name="Smith M.E."/>
            <person name="James T.Y."/>
            <person name="Grigoriev I.V."/>
        </authorList>
    </citation>
    <scope>NUCLEOTIDE SEQUENCE [LARGE SCALE GENOMIC DNA]</scope>
</reference>
<accession>A0A4P9VYE8</accession>
<evidence type="ECO:0000256" key="1">
    <source>
        <dbReference type="SAM" id="MobiDB-lite"/>
    </source>
</evidence>
<name>A0A4P9VYE8_9FUNG</name>
<dbReference type="SUPFAM" id="SSF52047">
    <property type="entry name" value="RNI-like"/>
    <property type="match status" value="1"/>
</dbReference>
<evidence type="ECO:0000313" key="3">
    <source>
        <dbReference type="Proteomes" id="UP000269721"/>
    </source>
</evidence>
<evidence type="ECO:0000313" key="2">
    <source>
        <dbReference type="EMBL" id="RKO83328.1"/>
    </source>
</evidence>
<dbReference type="Proteomes" id="UP000269721">
    <property type="component" value="Unassembled WGS sequence"/>
</dbReference>
<organism evidence="2 3">
    <name type="scientific">Blyttiomyces helicus</name>
    <dbReference type="NCBI Taxonomy" id="388810"/>
    <lineage>
        <taxon>Eukaryota</taxon>
        <taxon>Fungi</taxon>
        <taxon>Fungi incertae sedis</taxon>
        <taxon>Chytridiomycota</taxon>
        <taxon>Chytridiomycota incertae sedis</taxon>
        <taxon>Chytridiomycetes</taxon>
        <taxon>Chytridiomycetes incertae sedis</taxon>
        <taxon>Blyttiomyces</taxon>
    </lineage>
</organism>
<protein>
    <submittedName>
        <fullName evidence="2">Uncharacterized protein</fullName>
    </submittedName>
</protein>
<keyword evidence="3" id="KW-1185">Reference proteome</keyword>
<dbReference type="EMBL" id="ML001370">
    <property type="protein sequence ID" value="RKO83328.1"/>
    <property type="molecule type" value="Genomic_DNA"/>
</dbReference>
<dbReference type="Gene3D" id="3.80.10.10">
    <property type="entry name" value="Ribonuclease Inhibitor"/>
    <property type="match status" value="1"/>
</dbReference>
<dbReference type="AlphaFoldDB" id="A0A4P9VYE8"/>